<dbReference type="AlphaFoldDB" id="A0A1M5UNP8"/>
<evidence type="ECO:0000313" key="2">
    <source>
        <dbReference type="EMBL" id="SHH64597.1"/>
    </source>
</evidence>
<dbReference type="Proteomes" id="UP000184212">
    <property type="component" value="Unassembled WGS sequence"/>
</dbReference>
<keyword evidence="3" id="KW-1185">Reference proteome</keyword>
<protein>
    <recommendedName>
        <fullName evidence="1">eCIS core domain-containing protein</fullName>
    </recommendedName>
</protein>
<proteinExistence type="predicted"/>
<reference evidence="2 3" key="1">
    <citation type="submission" date="2016-11" db="EMBL/GenBank/DDBJ databases">
        <authorList>
            <person name="Jaros S."/>
            <person name="Januszkiewicz K."/>
            <person name="Wedrychowicz H."/>
        </authorList>
    </citation>
    <scope>NUCLEOTIDE SEQUENCE [LARGE SCALE GENOMIC DNA]</scope>
    <source>
        <strain evidence="2 3">DSM 24574</strain>
    </source>
</reference>
<organism evidence="2 3">
    <name type="scientific">Chryseolinea serpens</name>
    <dbReference type="NCBI Taxonomy" id="947013"/>
    <lineage>
        <taxon>Bacteria</taxon>
        <taxon>Pseudomonadati</taxon>
        <taxon>Bacteroidota</taxon>
        <taxon>Cytophagia</taxon>
        <taxon>Cytophagales</taxon>
        <taxon>Fulvivirgaceae</taxon>
        <taxon>Chryseolinea</taxon>
    </lineage>
</organism>
<name>A0A1M5UNP8_9BACT</name>
<dbReference type="Pfam" id="PF13699">
    <property type="entry name" value="eCIS_core"/>
    <property type="match status" value="1"/>
</dbReference>
<evidence type="ECO:0000259" key="1">
    <source>
        <dbReference type="Pfam" id="PF13699"/>
    </source>
</evidence>
<evidence type="ECO:0000313" key="3">
    <source>
        <dbReference type="Proteomes" id="UP000184212"/>
    </source>
</evidence>
<gene>
    <name evidence="2" type="ORF">SAMN04488109_4804</name>
</gene>
<accession>A0A1M5UNP8</accession>
<sequence length="498" mass="54093">MPPSPTHGKTKNTFFPYDGTSAFFKPVTRPPYAIPPVTDARDQHTDSLVQRKEAGTHETIASEGLEQYVSGLDNKGQPLPKAVRAFYEPHYGVDFSNVKIHTDATAVRSAESVQALAYTSGNNIVFNKGQYAPGTDSGKKLLGHELTHVVQQSKNLHRKPVIQRSGVADFRKDLEAISSDHAAVVKQLFTHPKFIPLIDYLSKCPAGTIDFHVARIQQRVRGTLVDLFGGFSPSSGSGPGDLTVNPSRPEHASNPLELVDTIVHECIHAILDLNTVCTSATNPFPLASDVLDAPHDPELTPVFGAGAGGLERSTIAGLSGVTTTSGANPQEYLEKNYGPSASRPQTHYVDMNRKGLELVTSIMADIKAAHPKIGKETVAFDNVELMRAGDLLGTRSWLNTGQELYSSGLFKKDVAKKRNIDEATFTEREYTMSAIQVVEFADSHLFDPNTAGGWGVPGGVWQFNKRSRFTGQMLHTYVTGTASKKPGGSTNYKIIQHT</sequence>
<feature type="domain" description="eCIS core" evidence="1">
    <location>
        <begin position="78"/>
        <end position="154"/>
    </location>
</feature>
<dbReference type="EMBL" id="FQWQ01000003">
    <property type="protein sequence ID" value="SHH64597.1"/>
    <property type="molecule type" value="Genomic_DNA"/>
</dbReference>
<dbReference type="InterPro" id="IPR025295">
    <property type="entry name" value="eCIS_core_dom"/>
</dbReference>
<dbReference type="STRING" id="947013.SAMN04488109_4804"/>